<dbReference type="KEGG" id="fcj:RN605_05535"/>
<proteinExistence type="predicted"/>
<reference evidence="2 3" key="1">
    <citation type="submission" date="2023-09" db="EMBL/GenBank/DDBJ databases">
        <title>Flavobacterium sp. a novel bacteria isolate from Pepper rhizosphere.</title>
        <authorList>
            <person name="Peng Y."/>
            <person name="Lee J."/>
        </authorList>
    </citation>
    <scope>NUCLEOTIDE SEQUENCE [LARGE SCALE GENOMIC DNA]</scope>
    <source>
        <strain evidence="1">PMR2A8</strain>
        <strain evidence="2 3">PMTSA4</strain>
    </source>
</reference>
<gene>
    <name evidence="2" type="ORF">RN605_05535</name>
    <name evidence="1" type="ORF">RN608_12235</name>
</gene>
<organism evidence="2 3">
    <name type="scientific">Flavobacterium capsici</name>
    <dbReference type="NCBI Taxonomy" id="3075618"/>
    <lineage>
        <taxon>Bacteria</taxon>
        <taxon>Pseudomonadati</taxon>
        <taxon>Bacteroidota</taxon>
        <taxon>Flavobacteriia</taxon>
        <taxon>Flavobacteriales</taxon>
        <taxon>Flavobacteriaceae</taxon>
        <taxon>Flavobacterium</taxon>
    </lineage>
</organism>
<evidence type="ECO:0000313" key="3">
    <source>
        <dbReference type="Proteomes" id="UP001304515"/>
    </source>
</evidence>
<accession>A0AA96F2R1</accession>
<dbReference type="Proteomes" id="UP001304515">
    <property type="component" value="Chromosome"/>
</dbReference>
<sequence length="209" mass="24431">MKKIVLLGVFVLLFSCTKKDVLLPQIPETIVSEVQDHSPIYMFFEVKGKDTLVDVNRKNSISSTNWLFNIDKRLPLKLIIPEIQKLQAKKESSVHKSETAENYFTYMDSKKKTLAFEPFTETVYTMEQPTFGVEVYFDAHSELFVDNVKVEKENLQSYLDSLESDKPNKFQFCFSKELSFEAYLKNRFLLKKLNFDTPILQSSTIEFIY</sequence>
<keyword evidence="3" id="KW-1185">Reference proteome</keyword>
<evidence type="ECO:0008006" key="4">
    <source>
        <dbReference type="Google" id="ProtNLM"/>
    </source>
</evidence>
<dbReference type="AlphaFoldDB" id="A0AA96F2R1"/>
<evidence type="ECO:0000313" key="2">
    <source>
        <dbReference type="EMBL" id="WNM22822.1"/>
    </source>
</evidence>
<dbReference type="RefSeq" id="WP_313322946.1">
    <property type="nucleotide sequence ID" value="NZ_CP134878.1"/>
</dbReference>
<dbReference type="EMBL" id="CP134878">
    <property type="protein sequence ID" value="WNM18771.1"/>
    <property type="molecule type" value="Genomic_DNA"/>
</dbReference>
<protein>
    <recommendedName>
        <fullName evidence="4">Lipoprotein</fullName>
    </recommendedName>
</protein>
<accession>A0AA96EV14</accession>
<dbReference type="PROSITE" id="PS51257">
    <property type="entry name" value="PROKAR_LIPOPROTEIN"/>
    <property type="match status" value="1"/>
</dbReference>
<dbReference type="EMBL" id="CP134890">
    <property type="protein sequence ID" value="WNM22822.1"/>
    <property type="molecule type" value="Genomic_DNA"/>
</dbReference>
<evidence type="ECO:0000313" key="1">
    <source>
        <dbReference type="EMBL" id="WNM18771.1"/>
    </source>
</evidence>
<name>A0AA96F2R1_9FLAO</name>